<evidence type="ECO:0008006" key="3">
    <source>
        <dbReference type="Google" id="ProtNLM"/>
    </source>
</evidence>
<keyword evidence="2" id="KW-1185">Reference proteome</keyword>
<sequence length="210" mass="23738">MPSPTPNTPPPSQTTPETTYSTILSKIDAAHAEDPTKTTLPSGEQIPYELLYAQKSTAFLTQRFPPASPALRLAVRAQHFRRWEVPRSTYPAGRAGYLTWRAYLKTRQADLVTALCREHDLPEEVTERVGKLMRKEGLKNDEETQVLEDVACLVFLEDQFAEFERAHDEEKIVGILRKTWGKMTARGREMAMGIPMEGRAREVLRKALAG</sequence>
<evidence type="ECO:0000313" key="1">
    <source>
        <dbReference type="EMBL" id="KAF1955929.1"/>
    </source>
</evidence>
<reference evidence="1" key="1">
    <citation type="journal article" date="2020" name="Stud. Mycol.">
        <title>101 Dothideomycetes genomes: a test case for predicting lifestyles and emergence of pathogens.</title>
        <authorList>
            <person name="Haridas S."/>
            <person name="Albert R."/>
            <person name="Binder M."/>
            <person name="Bloem J."/>
            <person name="Labutti K."/>
            <person name="Salamov A."/>
            <person name="Andreopoulos B."/>
            <person name="Baker S."/>
            <person name="Barry K."/>
            <person name="Bills G."/>
            <person name="Bluhm B."/>
            <person name="Cannon C."/>
            <person name="Castanera R."/>
            <person name="Culley D."/>
            <person name="Daum C."/>
            <person name="Ezra D."/>
            <person name="Gonzalez J."/>
            <person name="Henrissat B."/>
            <person name="Kuo A."/>
            <person name="Liang C."/>
            <person name="Lipzen A."/>
            <person name="Lutzoni F."/>
            <person name="Magnuson J."/>
            <person name="Mondo S."/>
            <person name="Nolan M."/>
            <person name="Ohm R."/>
            <person name="Pangilinan J."/>
            <person name="Park H.-J."/>
            <person name="Ramirez L."/>
            <person name="Alfaro M."/>
            <person name="Sun H."/>
            <person name="Tritt A."/>
            <person name="Yoshinaga Y."/>
            <person name="Zwiers L.-H."/>
            <person name="Turgeon B."/>
            <person name="Goodwin S."/>
            <person name="Spatafora J."/>
            <person name="Crous P."/>
            <person name="Grigoriev I."/>
        </authorList>
    </citation>
    <scope>NUCLEOTIDE SEQUENCE</scope>
    <source>
        <strain evidence="1">CBS 675.92</strain>
    </source>
</reference>
<protein>
    <recommendedName>
        <fullName evidence="3">Glutamyl-tRNA synthetase</fullName>
    </recommendedName>
</protein>
<evidence type="ECO:0000313" key="2">
    <source>
        <dbReference type="Proteomes" id="UP000800035"/>
    </source>
</evidence>
<organism evidence="1 2">
    <name type="scientific">Byssothecium circinans</name>
    <dbReference type="NCBI Taxonomy" id="147558"/>
    <lineage>
        <taxon>Eukaryota</taxon>
        <taxon>Fungi</taxon>
        <taxon>Dikarya</taxon>
        <taxon>Ascomycota</taxon>
        <taxon>Pezizomycotina</taxon>
        <taxon>Dothideomycetes</taxon>
        <taxon>Pleosporomycetidae</taxon>
        <taxon>Pleosporales</taxon>
        <taxon>Massarineae</taxon>
        <taxon>Massarinaceae</taxon>
        <taxon>Byssothecium</taxon>
    </lineage>
</organism>
<proteinExistence type="predicted"/>
<name>A0A6A5TW15_9PLEO</name>
<dbReference type="InterPro" id="IPR025255">
    <property type="entry name" value="DUF4202"/>
</dbReference>
<dbReference type="EMBL" id="ML976993">
    <property type="protein sequence ID" value="KAF1955929.1"/>
    <property type="molecule type" value="Genomic_DNA"/>
</dbReference>
<accession>A0A6A5TW15</accession>
<dbReference type="Proteomes" id="UP000800035">
    <property type="component" value="Unassembled WGS sequence"/>
</dbReference>
<dbReference type="OrthoDB" id="417697at2759"/>
<dbReference type="Pfam" id="PF13875">
    <property type="entry name" value="DUF4202"/>
    <property type="match status" value="1"/>
</dbReference>
<dbReference type="AlphaFoldDB" id="A0A6A5TW15"/>
<gene>
    <name evidence="1" type="ORF">CC80DRAFT_594097</name>
</gene>
<dbReference type="PANTHER" id="PTHR41729">
    <property type="entry name" value="GLUTAMYL-TRNA SYNTHETASE"/>
    <property type="match status" value="1"/>
</dbReference>
<dbReference type="PANTHER" id="PTHR41729:SF1">
    <property type="entry name" value="GLUTAMYL-TRNA SYNTHETASE"/>
    <property type="match status" value="1"/>
</dbReference>